<proteinExistence type="predicted"/>
<organism evidence="2 3">
    <name type="scientific">Marinobacter mobilis</name>
    <dbReference type="NCBI Taxonomy" id="488533"/>
    <lineage>
        <taxon>Bacteria</taxon>
        <taxon>Pseudomonadati</taxon>
        <taxon>Pseudomonadota</taxon>
        <taxon>Gammaproteobacteria</taxon>
        <taxon>Pseudomonadales</taxon>
        <taxon>Marinobacteraceae</taxon>
        <taxon>Marinobacter</taxon>
    </lineage>
</organism>
<dbReference type="InterPro" id="IPR036754">
    <property type="entry name" value="YbaK/aa-tRNA-synt-asso_dom_sf"/>
</dbReference>
<evidence type="ECO:0000259" key="1">
    <source>
        <dbReference type="Pfam" id="PF04073"/>
    </source>
</evidence>
<evidence type="ECO:0000313" key="2">
    <source>
        <dbReference type="EMBL" id="SDW00736.1"/>
    </source>
</evidence>
<dbReference type="AlphaFoldDB" id="A0A1H2Q0P3"/>
<accession>A0A1H2Q0P3</accession>
<reference evidence="2 3" key="1">
    <citation type="submission" date="2016-10" db="EMBL/GenBank/DDBJ databases">
        <authorList>
            <person name="de Groot N.N."/>
        </authorList>
    </citation>
    <scope>NUCLEOTIDE SEQUENCE [LARGE SCALE GENOMIC DNA]</scope>
    <source>
        <strain evidence="2 3">CGMCC 1.7059</strain>
    </source>
</reference>
<dbReference type="OrthoDB" id="9786549at2"/>
<keyword evidence="3" id="KW-1185">Reference proteome</keyword>
<dbReference type="Pfam" id="PF04073">
    <property type="entry name" value="tRNA_edit"/>
    <property type="match status" value="1"/>
</dbReference>
<dbReference type="STRING" id="488533.SAMN04487960_10171"/>
<dbReference type="CDD" id="cd04332">
    <property type="entry name" value="YbaK_like"/>
    <property type="match status" value="1"/>
</dbReference>
<feature type="domain" description="YbaK/aminoacyl-tRNA synthetase-associated" evidence="1">
    <location>
        <begin position="22"/>
        <end position="142"/>
    </location>
</feature>
<protein>
    <submittedName>
        <fullName evidence="2">Ala-tRNA(Pro) deacylase</fullName>
    </submittedName>
</protein>
<sequence length="186" mass="21121">MPVQQLKDFLDQARVEYMCLPHPPAYTAQQLAHHVQIAGDRVAKTVIIELDGKMAMLVMPATWRVRWDRLSSVLDTDFLDLADEQEFQDRFPECEVGAMPPFGNLFDMSVYCCEALTLQPELAFAAGTHTESIHMKTSDFLELVHPVVINQGFTKPGAQKPAWLRKGQKPRKMQNDDLISQDLMGY</sequence>
<gene>
    <name evidence="2" type="ORF">SAMN04487960_10171</name>
</gene>
<dbReference type="Gene3D" id="3.90.960.10">
    <property type="entry name" value="YbaK/aminoacyl-tRNA synthetase-associated domain"/>
    <property type="match status" value="1"/>
</dbReference>
<name>A0A1H2Q0P3_9GAMM</name>
<dbReference type="SUPFAM" id="SSF55826">
    <property type="entry name" value="YbaK/ProRS associated domain"/>
    <property type="match status" value="1"/>
</dbReference>
<dbReference type="RefSeq" id="WP_091810963.1">
    <property type="nucleotide sequence ID" value="NZ_FNNE01000001.1"/>
</dbReference>
<dbReference type="GO" id="GO:0002161">
    <property type="term" value="F:aminoacyl-tRNA deacylase activity"/>
    <property type="evidence" value="ECO:0007669"/>
    <property type="project" value="InterPro"/>
</dbReference>
<dbReference type="InterPro" id="IPR007214">
    <property type="entry name" value="YbaK/aa-tRNA-synth-assoc-dom"/>
</dbReference>
<evidence type="ECO:0000313" key="3">
    <source>
        <dbReference type="Proteomes" id="UP000199675"/>
    </source>
</evidence>
<dbReference type="Proteomes" id="UP000199675">
    <property type="component" value="Unassembled WGS sequence"/>
</dbReference>
<dbReference type="EMBL" id="FNNE01000001">
    <property type="protein sequence ID" value="SDW00736.1"/>
    <property type="molecule type" value="Genomic_DNA"/>
</dbReference>